<dbReference type="Gene3D" id="2.30.42.10">
    <property type="match status" value="3"/>
</dbReference>
<dbReference type="CDD" id="cd06503">
    <property type="entry name" value="ATP-synt_Fo_b"/>
    <property type="match status" value="1"/>
</dbReference>
<dbReference type="SUPFAM" id="SSF51045">
    <property type="entry name" value="WW domain"/>
    <property type="match status" value="1"/>
</dbReference>
<name>A0A7S4P360_GUITH</name>
<dbReference type="Gene3D" id="2.20.70.10">
    <property type="match status" value="1"/>
</dbReference>
<dbReference type="PROSITE" id="PS50020">
    <property type="entry name" value="WW_DOMAIN_2"/>
    <property type="match status" value="1"/>
</dbReference>
<dbReference type="CDD" id="cd00201">
    <property type="entry name" value="WW"/>
    <property type="match status" value="1"/>
</dbReference>
<feature type="domain" description="PDZ" evidence="5">
    <location>
        <begin position="1534"/>
        <end position="1602"/>
    </location>
</feature>
<dbReference type="InterPro" id="IPR036034">
    <property type="entry name" value="PDZ_sf"/>
</dbReference>
<dbReference type="InterPro" id="IPR000008">
    <property type="entry name" value="C2_dom"/>
</dbReference>
<feature type="domain" description="PDZ" evidence="5">
    <location>
        <begin position="1"/>
        <end position="66"/>
    </location>
</feature>
<evidence type="ECO:0000256" key="2">
    <source>
        <dbReference type="SAM" id="MobiDB-lite"/>
    </source>
</evidence>
<reference evidence="6" key="1">
    <citation type="submission" date="2021-01" db="EMBL/GenBank/DDBJ databases">
        <authorList>
            <person name="Corre E."/>
            <person name="Pelletier E."/>
            <person name="Niang G."/>
            <person name="Scheremetjew M."/>
            <person name="Finn R."/>
            <person name="Kale V."/>
            <person name="Holt S."/>
            <person name="Cochrane G."/>
            <person name="Meng A."/>
            <person name="Brown T."/>
            <person name="Cohen L."/>
        </authorList>
    </citation>
    <scope>NUCLEOTIDE SEQUENCE</scope>
    <source>
        <strain evidence="6">CCMP 2712</strain>
    </source>
</reference>
<gene>
    <name evidence="6" type="ORF">GTHE00462_LOCUS27942</name>
</gene>
<evidence type="ECO:0000313" key="6">
    <source>
        <dbReference type="EMBL" id="CAE2322082.1"/>
    </source>
</evidence>
<dbReference type="PANTHER" id="PTHR32060">
    <property type="entry name" value="TAIL-SPECIFIC PROTEASE"/>
    <property type="match status" value="1"/>
</dbReference>
<dbReference type="InterPro" id="IPR036020">
    <property type="entry name" value="WW_dom_sf"/>
</dbReference>
<feature type="domain" description="WW" evidence="4">
    <location>
        <begin position="771"/>
        <end position="805"/>
    </location>
</feature>
<organism evidence="6">
    <name type="scientific">Guillardia theta</name>
    <name type="common">Cryptophyte</name>
    <name type="synonym">Cryptomonas phi</name>
    <dbReference type="NCBI Taxonomy" id="55529"/>
    <lineage>
        <taxon>Eukaryota</taxon>
        <taxon>Cryptophyceae</taxon>
        <taxon>Pyrenomonadales</taxon>
        <taxon>Geminigeraceae</taxon>
        <taxon>Guillardia</taxon>
    </lineage>
</organism>
<dbReference type="CDD" id="cd00030">
    <property type="entry name" value="C2"/>
    <property type="match status" value="2"/>
</dbReference>
<dbReference type="GO" id="GO:0004175">
    <property type="term" value="F:endopeptidase activity"/>
    <property type="evidence" value="ECO:0007669"/>
    <property type="project" value="TreeGrafter"/>
</dbReference>
<feature type="compositionally biased region" description="Pro residues" evidence="2">
    <location>
        <begin position="474"/>
        <end position="490"/>
    </location>
</feature>
<evidence type="ECO:0000259" key="3">
    <source>
        <dbReference type="PROSITE" id="PS50004"/>
    </source>
</evidence>
<dbReference type="SMART" id="SM00456">
    <property type="entry name" value="WW"/>
    <property type="match status" value="1"/>
</dbReference>
<dbReference type="SMART" id="SM00239">
    <property type="entry name" value="C2"/>
    <property type="match status" value="3"/>
</dbReference>
<feature type="coiled-coil region" evidence="1">
    <location>
        <begin position="292"/>
        <end position="339"/>
    </location>
</feature>
<dbReference type="Gene3D" id="2.60.40.150">
    <property type="entry name" value="C2 domain"/>
    <property type="match status" value="2"/>
</dbReference>
<feature type="domain" description="C2" evidence="3">
    <location>
        <begin position="116"/>
        <end position="244"/>
    </location>
</feature>
<feature type="domain" description="C2" evidence="3">
    <location>
        <begin position="1191"/>
        <end position="1303"/>
    </location>
</feature>
<dbReference type="EMBL" id="HBKN01035802">
    <property type="protein sequence ID" value="CAE2322082.1"/>
    <property type="molecule type" value="Transcribed_RNA"/>
</dbReference>
<dbReference type="Pfam" id="PF00168">
    <property type="entry name" value="C2"/>
    <property type="match status" value="2"/>
</dbReference>
<dbReference type="PROSITE" id="PS50004">
    <property type="entry name" value="C2"/>
    <property type="match status" value="2"/>
</dbReference>
<dbReference type="PROSITE" id="PS50106">
    <property type="entry name" value="PDZ"/>
    <property type="match status" value="3"/>
</dbReference>
<dbReference type="Pfam" id="PF17820">
    <property type="entry name" value="PDZ_6"/>
    <property type="match status" value="1"/>
</dbReference>
<dbReference type="InterPro" id="IPR035892">
    <property type="entry name" value="C2_domain_sf"/>
</dbReference>
<keyword evidence="1" id="KW-0175">Coiled coil</keyword>
<feature type="domain" description="PDZ" evidence="5">
    <location>
        <begin position="821"/>
        <end position="887"/>
    </location>
</feature>
<evidence type="ECO:0000259" key="5">
    <source>
        <dbReference type="PROSITE" id="PS50106"/>
    </source>
</evidence>
<dbReference type="Pfam" id="PF00397">
    <property type="entry name" value="WW"/>
    <property type="match status" value="1"/>
</dbReference>
<sequence length="1630" mass="180837">MTGLPDTGNSSCLGICLRDSNDNVIVDAVDHASPNATAIQTGDVILSVNGVDVQGQRLQSIKPLLKGPVGTTVQLVVLRRNFQQISTSLVRHPQLPVASDTSSAPEHKLITWDREHASQKMKAVPFSEIGTADGCLDVTIVDLENLPVAYEVGWSLTGTFGGTLCNPYVECSVGNFKLQTSTICNKLSSGVNQTLRIPVTGIFPLIVCVKNKETTLIGDGQIVGQLSFPMQQIARRGFHQSARFRLLVADEVNERIPTLRDLPKGESVTGLKGRPSTIQIVLSYHGQPYEQLQLAANLKEQYKAAMKEHENLLQKHKNLEKEKKLLEEEEQKLIKQDRDEDEKLRKAIIKKTEKETELRARIIDSQQKRAEREREKWIEEAKRQQEALEAQARKMPEVTQVKPAKEPDPVVPSTWKELPQIVHKEEVKPQVVPEIKEEEKPEPIKVALQKPVSRQVPVVEETLPETPGNEPHASLPPEPVLPVEEGPPAPSKDVLRSAVVRREELNKAMSGSQNPGDKFEIEFLPDAVASLRALAAAGYEIVFISSAVPWVADKILKFLIASDLVGPKNPVQESNVLFCLEAQEKAEIMNRMGGFVAAMDRSWSSCSTMSEEIEGVNCFLFSPDAENERLFSNGYLSWRTKRVEMHAHVQQLGSLQRRINSNPSDETLFKDDILLLLNKIKNMYHLQQGKILVVPHEKSHSASLQTRQVNDETVGRPWLQACESLGVSSSMVRSYEFVPGGEKKQSVKGQTGFYPLAASADQETVNLLKGNSTPQGWEAVKDKKSGVWFYVNHKSKTSTWLVPVHNASDSRAAEWSQKAIRTDLFQGIKVDVGLTLRKSSDGKYRVSLMEEHGPAHRSGLVQIDDAVITIDGREISSASQEEVSNMLVGDLNSGVVLGLERGSKTSLPISNAEDWVALVSEGVPDPVEPKRYFLYRNRKLTVPEEDDSGIFTVRDAVTGVFVYSGPGRYEGVWPLLCKEGKPVAGRTDVFEWRGKIVQQPTFNQAGIATVLDYKTKEVVYRGPGDMFVPHHPGNNPGVSFFVYLQRSPPSKRGRVMIDLARIVLRMFSSDMNKSQDPAGVKLVLNYDYDKMQSRRELLQQQIRYDVAEALNVDHEQISVPFLQKGSVIARFNILRSAHSNGGISPAALADILVRQSKDPRSRLRCMPTTRRIADAKVEGAAIQDSKAMPTRGGELEDGAHLEEPYLEVYLLSARNLPYLESIRFPDAVVEVSMGSQCKYTKVFKDSKAPNFNQVFRFPMGDNQQIKLRVFDFAGLMDGQHLGEIVINLSQLFASEQQVLDGWFDMQDMKSRLYLDGKAESAALYLKIAHVTRSGHQMRSSNSMNSKPVPRMRPISDDHPFFPAPAQVSSQRFFTAETPSAVVQTPVVNVPRPAPSAPATKEPMAKLVVFIFGASGLPPEGRQYQVEARFLNETKKTLSKSGSSVVTFNELLQLDVWSESDSSSTLELRLLEIPDKLVGRTKFAVPFLISCAQKGEKTEASFKLQDETGNEAVGGKRSTALKMKLQYLRPGEKFEVPIEETREEGVIGIDWEPVNKTNKLKIYSLPAGSPAAEAGLKKGDVLAAVNGKDVSQLSIQDIIKLVKGKVGEEVEITVSREGRLVSAKLIRKALS</sequence>
<evidence type="ECO:0000256" key="1">
    <source>
        <dbReference type="SAM" id="Coils"/>
    </source>
</evidence>
<dbReference type="CDD" id="cd06782">
    <property type="entry name" value="cpPDZ_CPP-like"/>
    <property type="match status" value="1"/>
</dbReference>
<dbReference type="InterPro" id="IPR001478">
    <property type="entry name" value="PDZ"/>
</dbReference>
<evidence type="ECO:0000259" key="4">
    <source>
        <dbReference type="PROSITE" id="PS50020"/>
    </source>
</evidence>
<dbReference type="Pfam" id="PF13180">
    <property type="entry name" value="PDZ_2"/>
    <property type="match status" value="1"/>
</dbReference>
<dbReference type="SMART" id="SM00228">
    <property type="entry name" value="PDZ"/>
    <property type="match status" value="3"/>
</dbReference>
<accession>A0A7S4P360</accession>
<dbReference type="PROSITE" id="PS01159">
    <property type="entry name" value="WW_DOMAIN_1"/>
    <property type="match status" value="1"/>
</dbReference>
<dbReference type="SUPFAM" id="SSF49562">
    <property type="entry name" value="C2 domain (Calcium/lipid-binding domain, CaLB)"/>
    <property type="match status" value="2"/>
</dbReference>
<feature type="region of interest" description="Disordered" evidence="2">
    <location>
        <begin position="462"/>
        <end position="491"/>
    </location>
</feature>
<proteinExistence type="predicted"/>
<dbReference type="InterPro" id="IPR041489">
    <property type="entry name" value="PDZ_6"/>
</dbReference>
<dbReference type="InterPro" id="IPR001202">
    <property type="entry name" value="WW_dom"/>
</dbReference>
<protein>
    <submittedName>
        <fullName evidence="6">Uncharacterized protein</fullName>
    </submittedName>
</protein>
<dbReference type="Pfam" id="PF00595">
    <property type="entry name" value="PDZ"/>
    <property type="match status" value="1"/>
</dbReference>
<dbReference type="GO" id="GO:0007165">
    <property type="term" value="P:signal transduction"/>
    <property type="evidence" value="ECO:0007669"/>
    <property type="project" value="TreeGrafter"/>
</dbReference>
<dbReference type="SUPFAM" id="SSF50156">
    <property type="entry name" value="PDZ domain-like"/>
    <property type="match status" value="3"/>
</dbReference>
<dbReference type="PANTHER" id="PTHR32060:SF30">
    <property type="entry name" value="CARBOXY-TERMINAL PROCESSING PROTEASE CTPA"/>
    <property type="match status" value="1"/>
</dbReference>
<feature type="coiled-coil region" evidence="1">
    <location>
        <begin position="367"/>
        <end position="394"/>
    </location>
</feature>